<evidence type="ECO:0000256" key="1">
    <source>
        <dbReference type="SAM" id="Phobius"/>
    </source>
</evidence>
<name>A0A9D4S0Q7_DREPO</name>
<organism evidence="2 3">
    <name type="scientific">Dreissena polymorpha</name>
    <name type="common">Zebra mussel</name>
    <name type="synonym">Mytilus polymorpha</name>
    <dbReference type="NCBI Taxonomy" id="45954"/>
    <lineage>
        <taxon>Eukaryota</taxon>
        <taxon>Metazoa</taxon>
        <taxon>Spiralia</taxon>
        <taxon>Lophotrochozoa</taxon>
        <taxon>Mollusca</taxon>
        <taxon>Bivalvia</taxon>
        <taxon>Autobranchia</taxon>
        <taxon>Heteroconchia</taxon>
        <taxon>Euheterodonta</taxon>
        <taxon>Imparidentia</taxon>
        <taxon>Neoheterodontei</taxon>
        <taxon>Myida</taxon>
        <taxon>Dreissenoidea</taxon>
        <taxon>Dreissenidae</taxon>
        <taxon>Dreissena</taxon>
    </lineage>
</organism>
<protein>
    <submittedName>
        <fullName evidence="2">Uncharacterized protein</fullName>
    </submittedName>
</protein>
<feature type="transmembrane region" description="Helical" evidence="1">
    <location>
        <begin position="109"/>
        <end position="132"/>
    </location>
</feature>
<keyword evidence="1" id="KW-0472">Membrane</keyword>
<sequence length="135" mass="14047">MALLVPPTTDWNSMKLSGKLNYLEEMRMLYAVEAVDWLTAQTTPPTASVQLPVLLVMARVCSAMQASIWLSSTKTCSRLPGSVGVPTLLAGVEICLMMVVVGVEIVGAAGLVVGIAMDGVAGLVVGVAIVCVTKV</sequence>
<reference evidence="2" key="2">
    <citation type="submission" date="2020-11" db="EMBL/GenBank/DDBJ databases">
        <authorList>
            <person name="McCartney M.A."/>
            <person name="Auch B."/>
            <person name="Kono T."/>
            <person name="Mallez S."/>
            <person name="Becker A."/>
            <person name="Gohl D.M."/>
            <person name="Silverstein K.A.T."/>
            <person name="Koren S."/>
            <person name="Bechman K.B."/>
            <person name="Herman A."/>
            <person name="Abrahante J.E."/>
            <person name="Garbe J."/>
        </authorList>
    </citation>
    <scope>NUCLEOTIDE SEQUENCE</scope>
    <source>
        <strain evidence="2">Duluth1</strain>
        <tissue evidence="2">Whole animal</tissue>
    </source>
</reference>
<evidence type="ECO:0000313" key="2">
    <source>
        <dbReference type="EMBL" id="KAH3886093.1"/>
    </source>
</evidence>
<keyword evidence="1" id="KW-1133">Transmembrane helix</keyword>
<accession>A0A9D4S0Q7</accession>
<gene>
    <name evidence="2" type="ORF">DPMN_010094</name>
</gene>
<dbReference type="AlphaFoldDB" id="A0A9D4S0Q7"/>
<reference evidence="2" key="1">
    <citation type="journal article" date="2019" name="bioRxiv">
        <title>The Genome of the Zebra Mussel, Dreissena polymorpha: A Resource for Invasive Species Research.</title>
        <authorList>
            <person name="McCartney M.A."/>
            <person name="Auch B."/>
            <person name="Kono T."/>
            <person name="Mallez S."/>
            <person name="Zhang Y."/>
            <person name="Obille A."/>
            <person name="Becker A."/>
            <person name="Abrahante J.E."/>
            <person name="Garbe J."/>
            <person name="Badalamenti J.P."/>
            <person name="Herman A."/>
            <person name="Mangelson H."/>
            <person name="Liachko I."/>
            <person name="Sullivan S."/>
            <person name="Sone E.D."/>
            <person name="Koren S."/>
            <person name="Silverstein K.A.T."/>
            <person name="Beckman K.B."/>
            <person name="Gohl D.M."/>
        </authorList>
    </citation>
    <scope>NUCLEOTIDE SEQUENCE</scope>
    <source>
        <strain evidence="2">Duluth1</strain>
        <tissue evidence="2">Whole animal</tissue>
    </source>
</reference>
<evidence type="ECO:0000313" key="3">
    <source>
        <dbReference type="Proteomes" id="UP000828390"/>
    </source>
</evidence>
<keyword evidence="3" id="KW-1185">Reference proteome</keyword>
<comment type="caution">
    <text evidence="2">The sequence shown here is derived from an EMBL/GenBank/DDBJ whole genome shotgun (WGS) entry which is preliminary data.</text>
</comment>
<feature type="transmembrane region" description="Helical" evidence="1">
    <location>
        <begin position="83"/>
        <end position="103"/>
    </location>
</feature>
<dbReference type="EMBL" id="JAIWYP010000001">
    <property type="protein sequence ID" value="KAH3886093.1"/>
    <property type="molecule type" value="Genomic_DNA"/>
</dbReference>
<dbReference type="Proteomes" id="UP000828390">
    <property type="component" value="Unassembled WGS sequence"/>
</dbReference>
<keyword evidence="1" id="KW-0812">Transmembrane</keyword>
<proteinExistence type="predicted"/>